<gene>
    <name evidence="8" type="ORF">E1212_19060</name>
</gene>
<feature type="transmembrane region" description="Helical" evidence="5">
    <location>
        <begin position="269"/>
        <end position="290"/>
    </location>
</feature>
<dbReference type="AlphaFoldDB" id="A0A4V2XWG6"/>
<accession>A0A4V2XWG6</accession>
<keyword evidence="8" id="KW-0547">Nucleotide-binding</keyword>
<dbReference type="GO" id="GO:0016301">
    <property type="term" value="F:kinase activity"/>
    <property type="evidence" value="ECO:0007669"/>
    <property type="project" value="UniProtKB-KW"/>
</dbReference>
<reference evidence="8 9" key="1">
    <citation type="submission" date="2019-02" db="EMBL/GenBank/DDBJ databases">
        <title>Draft genome sequences of novel Actinobacteria.</title>
        <authorList>
            <person name="Sahin N."/>
            <person name="Ay H."/>
            <person name="Saygin H."/>
        </authorList>
    </citation>
    <scope>NUCLEOTIDE SEQUENCE [LARGE SCALE GENOMIC DNA]</scope>
    <source>
        <strain evidence="8 9">KC603</strain>
    </source>
</reference>
<feature type="compositionally biased region" description="Low complexity" evidence="4">
    <location>
        <begin position="7"/>
        <end position="17"/>
    </location>
</feature>
<dbReference type="CDD" id="cd16917">
    <property type="entry name" value="HATPase_UhpB-NarQ-NarX-like"/>
    <property type="match status" value="1"/>
</dbReference>
<keyword evidence="8" id="KW-0067">ATP-binding</keyword>
<feature type="transmembrane region" description="Helical" evidence="5">
    <location>
        <begin position="213"/>
        <end position="233"/>
    </location>
</feature>
<keyword evidence="5" id="KW-0472">Membrane</keyword>
<dbReference type="PANTHER" id="PTHR24421:SF61">
    <property type="entry name" value="OXYGEN SENSOR HISTIDINE KINASE NREB"/>
    <property type="match status" value="1"/>
</dbReference>
<proteinExistence type="predicted"/>
<keyword evidence="9" id="KW-1185">Reference proteome</keyword>
<evidence type="ECO:0000256" key="5">
    <source>
        <dbReference type="SAM" id="Phobius"/>
    </source>
</evidence>
<dbReference type="InterPro" id="IPR007168">
    <property type="entry name" value="Phageshock_PspC_N"/>
</dbReference>
<sequence length="514" mass="53988">MSTVPTPRAAGPAARGPARPDEAGGDTASPVDGDITRPVDDRTADAVADPVDDDPVPESEAAAATERSPRALPPGEPPAGKTGRTPHPTADPGAPPRFARSSDGRMVAGVAVALAAQFKVQPLAVRIAFSLLSAVSGFGVVLYLALWIFTPLDQALAREAEDEQAPAGLAAATRTGKRKRRTFVQRTGDLGQLAALVVLGAGVWLLVQQTPLGVSPAVFFPLLLAAAGLTLVWRAADEQERSRLSAISPRLPWLAALTGRGGWIAAMRVVAGAGVVVAGVVVFLVGQGQFDATMDALGGVLVILVGVGLITGPWLWKLWRNLETERRARIVSQERADMASHLHDSVLQTLALIQKQANDPRAVVRLARAQERDLRAWLYSDLVDDGSSLAAALTKMAAEVEDAFGTPVEVVTVGDAEIDDVARAVLKAAREATVNAAKHSGAAKIDIFVEAGDDGVEVFVRDRGAGFDPDSVPEDRLGVRRSVIGRMERHGGEATIRSAPGEGTEVRLSTRRSS</sequence>
<feature type="region of interest" description="Disordered" evidence="4">
    <location>
        <begin position="1"/>
        <end position="101"/>
    </location>
</feature>
<evidence type="ECO:0000259" key="6">
    <source>
        <dbReference type="Pfam" id="PF02518"/>
    </source>
</evidence>
<keyword evidence="5" id="KW-1133">Transmembrane helix</keyword>
<dbReference type="RefSeq" id="WP_131985327.1">
    <property type="nucleotide sequence ID" value="NZ_SMKL01000045.1"/>
</dbReference>
<feature type="domain" description="Histidine kinase/HSP90-like ATPase" evidence="6">
    <location>
        <begin position="424"/>
        <end position="509"/>
    </location>
</feature>
<dbReference type="PANTHER" id="PTHR24421">
    <property type="entry name" value="NITRATE/NITRITE SENSOR PROTEIN NARX-RELATED"/>
    <property type="match status" value="1"/>
</dbReference>
<dbReference type="GO" id="GO:0005524">
    <property type="term" value="F:ATP binding"/>
    <property type="evidence" value="ECO:0007669"/>
    <property type="project" value="UniProtKB-KW"/>
</dbReference>
<evidence type="ECO:0000259" key="7">
    <source>
        <dbReference type="Pfam" id="PF04024"/>
    </source>
</evidence>
<evidence type="ECO:0000313" key="9">
    <source>
        <dbReference type="Proteomes" id="UP000295621"/>
    </source>
</evidence>
<dbReference type="GO" id="GO:0000160">
    <property type="term" value="P:phosphorelay signal transduction system"/>
    <property type="evidence" value="ECO:0007669"/>
    <property type="project" value="UniProtKB-KW"/>
</dbReference>
<keyword evidence="5" id="KW-0812">Transmembrane</keyword>
<dbReference type="InterPro" id="IPR003594">
    <property type="entry name" value="HATPase_dom"/>
</dbReference>
<evidence type="ECO:0000256" key="1">
    <source>
        <dbReference type="ARBA" id="ARBA00022679"/>
    </source>
</evidence>
<feature type="transmembrane region" description="Helical" evidence="5">
    <location>
        <begin position="296"/>
        <end position="316"/>
    </location>
</feature>
<comment type="caution">
    <text evidence="8">The sequence shown here is derived from an EMBL/GenBank/DDBJ whole genome shotgun (WGS) entry which is preliminary data.</text>
</comment>
<dbReference type="OrthoDB" id="3534856at2"/>
<evidence type="ECO:0000256" key="2">
    <source>
        <dbReference type="ARBA" id="ARBA00022777"/>
    </source>
</evidence>
<feature type="compositionally biased region" description="Basic and acidic residues" evidence="4">
    <location>
        <begin position="34"/>
        <end position="44"/>
    </location>
</feature>
<keyword evidence="1" id="KW-0808">Transferase</keyword>
<feature type="transmembrane region" description="Helical" evidence="5">
    <location>
        <begin position="127"/>
        <end position="149"/>
    </location>
</feature>
<keyword evidence="3" id="KW-0902">Two-component regulatory system</keyword>
<feature type="transmembrane region" description="Helical" evidence="5">
    <location>
        <begin position="187"/>
        <end position="207"/>
    </location>
</feature>
<organism evidence="8 9">
    <name type="scientific">Jiangella ureilytica</name>
    <dbReference type="NCBI Taxonomy" id="2530374"/>
    <lineage>
        <taxon>Bacteria</taxon>
        <taxon>Bacillati</taxon>
        <taxon>Actinomycetota</taxon>
        <taxon>Actinomycetes</taxon>
        <taxon>Jiangellales</taxon>
        <taxon>Jiangellaceae</taxon>
        <taxon>Jiangella</taxon>
    </lineage>
</organism>
<dbReference type="InterPro" id="IPR036890">
    <property type="entry name" value="HATPase_C_sf"/>
</dbReference>
<dbReference type="InterPro" id="IPR050482">
    <property type="entry name" value="Sensor_HK_TwoCompSys"/>
</dbReference>
<dbReference type="Gene3D" id="3.30.565.10">
    <property type="entry name" value="Histidine kinase-like ATPase, C-terminal domain"/>
    <property type="match status" value="1"/>
</dbReference>
<feature type="domain" description="Phage shock protein PspC N-terminal" evidence="7">
    <location>
        <begin position="97"/>
        <end position="151"/>
    </location>
</feature>
<name>A0A4V2XWG6_9ACTN</name>
<evidence type="ECO:0000256" key="3">
    <source>
        <dbReference type="ARBA" id="ARBA00023012"/>
    </source>
</evidence>
<keyword evidence="2" id="KW-0418">Kinase</keyword>
<dbReference type="EMBL" id="SMKL01000045">
    <property type="protein sequence ID" value="TDC49195.1"/>
    <property type="molecule type" value="Genomic_DNA"/>
</dbReference>
<dbReference type="Pfam" id="PF02518">
    <property type="entry name" value="HATPase_c"/>
    <property type="match status" value="1"/>
</dbReference>
<evidence type="ECO:0000313" key="8">
    <source>
        <dbReference type="EMBL" id="TDC49195.1"/>
    </source>
</evidence>
<dbReference type="SUPFAM" id="SSF55874">
    <property type="entry name" value="ATPase domain of HSP90 chaperone/DNA topoisomerase II/histidine kinase"/>
    <property type="match status" value="1"/>
</dbReference>
<protein>
    <submittedName>
        <fullName evidence="8">ATP-binding protein</fullName>
    </submittedName>
</protein>
<feature type="region of interest" description="Disordered" evidence="4">
    <location>
        <begin position="490"/>
        <end position="514"/>
    </location>
</feature>
<dbReference type="Proteomes" id="UP000295621">
    <property type="component" value="Unassembled WGS sequence"/>
</dbReference>
<dbReference type="Pfam" id="PF04024">
    <property type="entry name" value="PspC"/>
    <property type="match status" value="1"/>
</dbReference>
<evidence type="ECO:0000256" key="4">
    <source>
        <dbReference type="SAM" id="MobiDB-lite"/>
    </source>
</evidence>